<dbReference type="Gene3D" id="2.120.10.30">
    <property type="entry name" value="TolB, C-terminal domain"/>
    <property type="match status" value="1"/>
</dbReference>
<dbReference type="RefSeq" id="WP_146897558.1">
    <property type="nucleotide sequence ID" value="NZ_BJYS01000013.1"/>
</dbReference>
<dbReference type="AlphaFoldDB" id="A0A512AX56"/>
<dbReference type="Proteomes" id="UP000321532">
    <property type="component" value="Unassembled WGS sequence"/>
</dbReference>
<comment type="caution">
    <text evidence="1">The sequence shown here is derived from an EMBL/GenBank/DDBJ whole genome shotgun (WGS) entry which is preliminary data.</text>
</comment>
<organism evidence="1 2">
    <name type="scientific">Adhaeribacter aerolatus</name>
    <dbReference type="NCBI Taxonomy" id="670289"/>
    <lineage>
        <taxon>Bacteria</taxon>
        <taxon>Pseudomonadati</taxon>
        <taxon>Bacteroidota</taxon>
        <taxon>Cytophagia</taxon>
        <taxon>Cytophagales</taxon>
        <taxon>Hymenobacteraceae</taxon>
        <taxon>Adhaeribacter</taxon>
    </lineage>
</organism>
<proteinExistence type="predicted"/>
<accession>A0A512AX56</accession>
<dbReference type="InterPro" id="IPR011042">
    <property type="entry name" value="6-blade_b-propeller_TolB-like"/>
</dbReference>
<protein>
    <submittedName>
        <fullName evidence="1">ATP/GTP-binding protein</fullName>
    </submittedName>
</protein>
<evidence type="ECO:0000313" key="2">
    <source>
        <dbReference type="Proteomes" id="UP000321532"/>
    </source>
</evidence>
<reference evidence="1 2" key="1">
    <citation type="submission" date="2019-07" db="EMBL/GenBank/DDBJ databases">
        <title>Whole genome shotgun sequence of Adhaeribacter aerolatus NBRC 106133.</title>
        <authorList>
            <person name="Hosoyama A."/>
            <person name="Uohara A."/>
            <person name="Ohji S."/>
            <person name="Ichikawa N."/>
        </authorList>
    </citation>
    <scope>NUCLEOTIDE SEQUENCE [LARGE SCALE GENOMIC DNA]</scope>
    <source>
        <strain evidence="1 2">NBRC 106133</strain>
    </source>
</reference>
<dbReference type="OrthoDB" id="7675395at2"/>
<keyword evidence="2" id="KW-1185">Reference proteome</keyword>
<dbReference type="PROSITE" id="PS00018">
    <property type="entry name" value="EF_HAND_1"/>
    <property type="match status" value="1"/>
</dbReference>
<evidence type="ECO:0000313" key="1">
    <source>
        <dbReference type="EMBL" id="GEO04293.1"/>
    </source>
</evidence>
<gene>
    <name evidence="1" type="ORF">AAE02nite_19570</name>
</gene>
<sequence>MDNIMQNTRTKVFTLILASSLWACTKTVTNTSNPETVSLVKKWETEGNLLTPESVLYDRGNKVIYVSNINGQAGDKDGNGSIGRVDLNGKIEQAEWVKGLDAPKGMGLHKGMLYVADLTKVVVIDTKTGQKVQDIELPGAQFLNDITVAADGSVYVSDSSGKKVYLVKDNVASVYMESDQLVRPNGLLAHEGKLYLVDMQPGIFYQIDGNTKSLNKVAEGLTSGDGIVPVGKGDFIVSNWNGEINYLFANGQVKKLLDTKEAKVNAADIDFIPERNLVLVPTFFNNKVMAYELKR</sequence>
<dbReference type="SUPFAM" id="SSF63829">
    <property type="entry name" value="Calcium-dependent phosphotriesterase"/>
    <property type="match status" value="1"/>
</dbReference>
<dbReference type="InterPro" id="IPR018247">
    <property type="entry name" value="EF_Hand_1_Ca_BS"/>
</dbReference>
<dbReference type="EMBL" id="BJYS01000013">
    <property type="protein sequence ID" value="GEO04293.1"/>
    <property type="molecule type" value="Genomic_DNA"/>
</dbReference>
<name>A0A512AX56_9BACT</name>